<evidence type="ECO:0000313" key="2">
    <source>
        <dbReference type="Proteomes" id="UP000235371"/>
    </source>
</evidence>
<dbReference type="GeneID" id="36586970"/>
<dbReference type="Proteomes" id="UP000235371">
    <property type="component" value="Unassembled WGS sequence"/>
</dbReference>
<name>A0A2J6TV61_9HELO</name>
<dbReference type="RefSeq" id="XP_024743817.1">
    <property type="nucleotide sequence ID" value="XM_024878893.1"/>
</dbReference>
<keyword evidence="2" id="KW-1185">Reference proteome</keyword>
<dbReference type="OrthoDB" id="276276at2759"/>
<accession>A0A2J6TV61</accession>
<evidence type="ECO:0000313" key="1">
    <source>
        <dbReference type="EMBL" id="PMD66913.1"/>
    </source>
</evidence>
<dbReference type="EMBL" id="KZ613740">
    <property type="protein sequence ID" value="PMD66913.1"/>
    <property type="molecule type" value="Genomic_DNA"/>
</dbReference>
<dbReference type="Gene3D" id="3.90.79.10">
    <property type="entry name" value="Nucleoside Triphosphate Pyrophosphohydrolase"/>
    <property type="match status" value="1"/>
</dbReference>
<dbReference type="SUPFAM" id="SSF55811">
    <property type="entry name" value="Nudix"/>
    <property type="match status" value="1"/>
</dbReference>
<proteinExistence type="predicted"/>
<dbReference type="AlphaFoldDB" id="A0A2J6TV61"/>
<protein>
    <submittedName>
        <fullName evidence="1">Uncharacterized protein</fullName>
    </submittedName>
</protein>
<dbReference type="CDD" id="cd02883">
    <property type="entry name" value="NUDIX_Hydrolase"/>
    <property type="match status" value="1"/>
</dbReference>
<gene>
    <name evidence="1" type="ORF">K444DRAFT_605891</name>
</gene>
<reference evidence="1 2" key="1">
    <citation type="submission" date="2016-04" db="EMBL/GenBank/DDBJ databases">
        <title>A degradative enzymes factory behind the ericoid mycorrhizal symbiosis.</title>
        <authorList>
            <consortium name="DOE Joint Genome Institute"/>
            <person name="Martino E."/>
            <person name="Morin E."/>
            <person name="Grelet G."/>
            <person name="Kuo A."/>
            <person name="Kohler A."/>
            <person name="Daghino S."/>
            <person name="Barry K."/>
            <person name="Choi C."/>
            <person name="Cichocki N."/>
            <person name="Clum A."/>
            <person name="Copeland A."/>
            <person name="Hainaut M."/>
            <person name="Haridas S."/>
            <person name="Labutti K."/>
            <person name="Lindquist E."/>
            <person name="Lipzen A."/>
            <person name="Khouja H.-R."/>
            <person name="Murat C."/>
            <person name="Ohm R."/>
            <person name="Olson A."/>
            <person name="Spatafora J."/>
            <person name="Veneault-Fourrey C."/>
            <person name="Henrissat B."/>
            <person name="Grigoriev I."/>
            <person name="Martin F."/>
            <person name="Perotto S."/>
        </authorList>
    </citation>
    <scope>NUCLEOTIDE SEQUENCE [LARGE SCALE GENOMIC DNA]</scope>
    <source>
        <strain evidence="1 2">E</strain>
    </source>
</reference>
<sequence length="131" mass="14747">MGREVFEESGLRVSALSRLIGPGDGHAVFNSSTKKLKICKFTFEVEVESTDVVTLDLNEHQDYLWVTAEDCLNHRLERDGTVAEFKFTRPAQEATVLGGFRLRMEAKPGVDRRRGAVNGRGRGDIIYDFLQ</sequence>
<organism evidence="1 2">
    <name type="scientific">Hyaloscypha bicolor E</name>
    <dbReference type="NCBI Taxonomy" id="1095630"/>
    <lineage>
        <taxon>Eukaryota</taxon>
        <taxon>Fungi</taxon>
        <taxon>Dikarya</taxon>
        <taxon>Ascomycota</taxon>
        <taxon>Pezizomycotina</taxon>
        <taxon>Leotiomycetes</taxon>
        <taxon>Helotiales</taxon>
        <taxon>Hyaloscyphaceae</taxon>
        <taxon>Hyaloscypha</taxon>
        <taxon>Hyaloscypha bicolor</taxon>
    </lineage>
</organism>
<dbReference type="InterPro" id="IPR015797">
    <property type="entry name" value="NUDIX_hydrolase-like_dom_sf"/>
</dbReference>
<dbReference type="InParanoid" id="A0A2J6TV61"/>